<protein>
    <submittedName>
        <fullName evidence="1">Uncharacterized protein</fullName>
    </submittedName>
</protein>
<dbReference type="Proteomes" id="UP001596391">
    <property type="component" value="Unassembled WGS sequence"/>
</dbReference>
<evidence type="ECO:0000313" key="2">
    <source>
        <dbReference type="Proteomes" id="UP001596391"/>
    </source>
</evidence>
<proteinExistence type="predicted"/>
<organism evidence="1 2">
    <name type="scientific">Granulicella cerasi</name>
    <dbReference type="NCBI Taxonomy" id="741063"/>
    <lineage>
        <taxon>Bacteria</taxon>
        <taxon>Pseudomonadati</taxon>
        <taxon>Acidobacteriota</taxon>
        <taxon>Terriglobia</taxon>
        <taxon>Terriglobales</taxon>
        <taxon>Acidobacteriaceae</taxon>
        <taxon>Granulicella</taxon>
    </lineage>
</organism>
<accession>A0ABW1ZC68</accession>
<name>A0ABW1ZC68_9BACT</name>
<keyword evidence="2" id="KW-1185">Reference proteome</keyword>
<sequence>MTSATAILPLNSRNASRRISHGSMAFASEPNHIQPQDGAMQASVVTMKPHDRSQQVEPEDAALTGMTRSLFRRVMGLNVLSPAAPKKIAPVQMLTPRASRVA</sequence>
<dbReference type="RefSeq" id="WP_263370340.1">
    <property type="nucleotide sequence ID" value="NZ_JAGSYD010000001.1"/>
</dbReference>
<comment type="caution">
    <text evidence="1">The sequence shown here is derived from an EMBL/GenBank/DDBJ whole genome shotgun (WGS) entry which is preliminary data.</text>
</comment>
<dbReference type="EMBL" id="JBHSWI010000001">
    <property type="protein sequence ID" value="MFC6646689.1"/>
    <property type="molecule type" value="Genomic_DNA"/>
</dbReference>
<gene>
    <name evidence="1" type="ORF">ACFQBQ_14050</name>
</gene>
<evidence type="ECO:0000313" key="1">
    <source>
        <dbReference type="EMBL" id="MFC6646689.1"/>
    </source>
</evidence>
<reference evidence="2" key="1">
    <citation type="journal article" date="2019" name="Int. J. Syst. Evol. Microbiol.">
        <title>The Global Catalogue of Microorganisms (GCM) 10K type strain sequencing project: providing services to taxonomists for standard genome sequencing and annotation.</title>
        <authorList>
            <consortium name="The Broad Institute Genomics Platform"/>
            <consortium name="The Broad Institute Genome Sequencing Center for Infectious Disease"/>
            <person name="Wu L."/>
            <person name="Ma J."/>
        </authorList>
    </citation>
    <scope>NUCLEOTIDE SEQUENCE [LARGE SCALE GENOMIC DNA]</scope>
    <source>
        <strain evidence="2">CGMCC 1.16026</strain>
    </source>
</reference>